<name>A0AC59Z364_RANTA</name>
<evidence type="ECO:0000313" key="1">
    <source>
        <dbReference type="EMBL" id="CAN0195429.1"/>
    </source>
</evidence>
<reference evidence="1" key="1">
    <citation type="submission" date="2023-05" db="EMBL/GenBank/DDBJ databases">
        <authorList>
            <consortium name="ELIXIR-Norway"/>
        </authorList>
    </citation>
    <scope>NUCLEOTIDE SEQUENCE</scope>
</reference>
<gene>
    <name evidence="1" type="ORF">MRATA1EN22A_LOCUS13482</name>
</gene>
<organism evidence="1 2">
    <name type="scientific">Rangifer tarandus platyrhynchus</name>
    <name type="common">Svalbard reindeer</name>
    <dbReference type="NCBI Taxonomy" id="3082113"/>
    <lineage>
        <taxon>Eukaryota</taxon>
        <taxon>Metazoa</taxon>
        <taxon>Chordata</taxon>
        <taxon>Craniata</taxon>
        <taxon>Vertebrata</taxon>
        <taxon>Euteleostomi</taxon>
        <taxon>Mammalia</taxon>
        <taxon>Eutheria</taxon>
        <taxon>Laurasiatheria</taxon>
        <taxon>Artiodactyla</taxon>
        <taxon>Ruminantia</taxon>
        <taxon>Pecora</taxon>
        <taxon>Cervidae</taxon>
        <taxon>Odocoileinae</taxon>
        <taxon>Rangifer</taxon>
    </lineage>
</organism>
<accession>A0AC59Z364</accession>
<protein>
    <submittedName>
        <fullName evidence="1">Uncharacterized protein</fullName>
    </submittedName>
</protein>
<proteinExistence type="predicted"/>
<reference evidence="1" key="2">
    <citation type="submission" date="2025-03" db="EMBL/GenBank/DDBJ databases">
        <authorList>
            <consortium name="ELIXIR-Norway"/>
            <consortium name="Elixir Norway"/>
        </authorList>
    </citation>
    <scope>NUCLEOTIDE SEQUENCE</scope>
</reference>
<dbReference type="Proteomes" id="UP001162501">
    <property type="component" value="Chromosome 23"/>
</dbReference>
<sequence>MHSFSYLEPVCCSMSSSNCCFLTCIQVSQEAGQVVWYSHLFQNFPQFIVIHTVKGFGVVNKAEIDVFLELSCFFDDPVDIGNLISGSSAFSKTSLNIWKFMVHILLKPGLENFEHYFTSV</sequence>
<evidence type="ECO:0000313" key="2">
    <source>
        <dbReference type="Proteomes" id="UP001162501"/>
    </source>
</evidence>
<dbReference type="EMBL" id="OX596107">
    <property type="protein sequence ID" value="CAN0195429.1"/>
    <property type="molecule type" value="Genomic_DNA"/>
</dbReference>